<feature type="coiled-coil region" evidence="1">
    <location>
        <begin position="320"/>
        <end position="368"/>
    </location>
</feature>
<reference evidence="4 5" key="1">
    <citation type="submission" date="2020-10" db="EMBL/GenBank/DDBJ databases">
        <title>The Coptis chinensis genome and diversification of protoberbering-type alkaloids.</title>
        <authorList>
            <person name="Wang B."/>
            <person name="Shu S."/>
            <person name="Song C."/>
            <person name="Liu Y."/>
        </authorList>
    </citation>
    <scope>NUCLEOTIDE SEQUENCE [LARGE SCALE GENOMIC DNA]</scope>
    <source>
        <strain evidence="4">HL-2020</strain>
        <tissue evidence="4">Leaf</tissue>
    </source>
</reference>
<name>A0A835M962_9MAGN</name>
<dbReference type="EMBL" id="JADFTS010000001">
    <property type="protein sequence ID" value="KAF9623935.1"/>
    <property type="molecule type" value="Genomic_DNA"/>
</dbReference>
<feature type="coiled-coil region" evidence="1">
    <location>
        <begin position="495"/>
        <end position="607"/>
    </location>
</feature>
<evidence type="ECO:0000256" key="2">
    <source>
        <dbReference type="SAM" id="MobiDB-lite"/>
    </source>
</evidence>
<feature type="region of interest" description="Disordered" evidence="2">
    <location>
        <begin position="901"/>
        <end position="920"/>
    </location>
</feature>
<feature type="compositionally biased region" description="Basic and acidic residues" evidence="2">
    <location>
        <begin position="988"/>
        <end position="1008"/>
    </location>
</feature>
<gene>
    <name evidence="4" type="ORF">IFM89_006662</name>
</gene>
<comment type="caution">
    <text evidence="4">The sequence shown here is derived from an EMBL/GenBank/DDBJ whole genome shotgun (WGS) entry which is preliminary data.</text>
</comment>
<keyword evidence="5" id="KW-1185">Reference proteome</keyword>
<dbReference type="Pfam" id="PF10358">
    <property type="entry name" value="NT-C2"/>
    <property type="match status" value="1"/>
</dbReference>
<accession>A0A835M962</accession>
<feature type="domain" description="C2 NT-type" evidence="3">
    <location>
        <begin position="6"/>
        <end position="141"/>
    </location>
</feature>
<feature type="region of interest" description="Disordered" evidence="2">
    <location>
        <begin position="270"/>
        <end position="306"/>
    </location>
</feature>
<feature type="compositionally biased region" description="Basic and acidic residues" evidence="2">
    <location>
        <begin position="196"/>
        <end position="208"/>
    </location>
</feature>
<dbReference type="PANTHER" id="PTHR34452">
    <property type="entry name" value="MYOSIN HEAVY CHAIN-RELATED PROTEIN"/>
    <property type="match status" value="1"/>
</dbReference>
<feature type="coiled-coil region" evidence="1">
    <location>
        <begin position="1048"/>
        <end position="1089"/>
    </location>
</feature>
<evidence type="ECO:0000313" key="4">
    <source>
        <dbReference type="EMBL" id="KAF9623935.1"/>
    </source>
</evidence>
<feature type="region of interest" description="Disordered" evidence="2">
    <location>
        <begin position="988"/>
        <end position="1024"/>
    </location>
</feature>
<dbReference type="OrthoDB" id="765176at2759"/>
<protein>
    <recommendedName>
        <fullName evidence="3">C2 NT-type domain-containing protein</fullName>
    </recommendedName>
</protein>
<sequence>MFKSSRWRSEKNKIKVVFKLQFHATQVPQLAKDALMVSLIPVEVGKPTVRLEKSAIHDGTCRWENPIYETVKFIQELKTGKINEKVYQFIVSTGSSKGGLVGEVTINFADYIDSIKPSTVSLPLKASTSGAILHVILQRMNGAEDQRDVEGNGIATVKSLDRSLRSKFSDHETDENRNCNSVEDGTIDITSSQQSEPKEILIVRKGSDDVSASGSESSSERNTPQELGLRSNIHRDSDSFLSPLRHSSMPHKSTTNAIITNYLEHQRSNTEWSVGSAPDGSIDDLTNSSEDSTVKERSPHASEASVEKLKNDLVIFARQAEVSELELQTLKKQIVKESKRGQDLSREVISLKEERDALKEECKQLKGSHKHTDGAKVSSKLQFESEDPHTLLQELRQELNHEKDLNVNLRIQLQKTQESNSELILAVQDLDEMLEQKNKDTSYFSNKSAANGNAKELQDMVSNQETDEDEEQHALESLVKEHDDARETYLLERKIVDLYSEIEVYRRDRDELEMQMEQLALDYEILKQENHDLLSKLEQNHLQEQLKAQYDCSDSLLTISDLETQVESLEKELVKQEEDLSTSLITINELKFQVECLEKEMEKQAQGFEADLEDVMHAKVEQEQRAIRAEEALRKTRLTNANTAERLQEEFRRLSVQMASTFDANEKLAMKAVTEASELRLQKSHLEEMLEKVTEDLDIIRDHYEDKLKELSDQLSLSKEHAERSLSKLEEKSKKLEHQKEQDEEMCRAFSVEILMLRDEIERLTENKNKLSKQVEENANLQIEIEILKASLAESELLVQRVDGERNELEKTVALVRKEADKFLEELNSMRSLKDEKETTVGILLSEVETLKAEYNKLKNILCEEELEKESLSKQVFDLKGDLKKKEELITSTEKKFKAVSDGTKSSKNNKVAPGHGSKEVTGLRERMKLLQAQIKLKETALENSNVAFLEKEKDLLYRIDELENRMVVFNSSSTSCCDDQLQKEVKSVETPEISSKDEGINTEKLSSDSEVGDNAKLPDQNGIKSTNKLSLNKLLIATSVSGDHRDLDELLSEMASMKAKNESMEGELKDMQERYSEISLKFAEVEGERQQLVMTVRNLKNVKRT</sequence>
<organism evidence="4 5">
    <name type="scientific">Coptis chinensis</name>
    <dbReference type="NCBI Taxonomy" id="261450"/>
    <lineage>
        <taxon>Eukaryota</taxon>
        <taxon>Viridiplantae</taxon>
        <taxon>Streptophyta</taxon>
        <taxon>Embryophyta</taxon>
        <taxon>Tracheophyta</taxon>
        <taxon>Spermatophyta</taxon>
        <taxon>Magnoliopsida</taxon>
        <taxon>Ranunculales</taxon>
        <taxon>Ranunculaceae</taxon>
        <taxon>Coptidoideae</taxon>
        <taxon>Coptis</taxon>
    </lineage>
</organism>
<keyword evidence="1" id="KW-0175">Coiled coil</keyword>
<feature type="region of interest" description="Disordered" evidence="2">
    <location>
        <begin position="165"/>
        <end position="252"/>
    </location>
</feature>
<evidence type="ECO:0000259" key="3">
    <source>
        <dbReference type="PROSITE" id="PS51840"/>
    </source>
</evidence>
<feature type="compositionally biased region" description="Basic and acidic residues" evidence="2">
    <location>
        <begin position="165"/>
        <end position="177"/>
    </location>
</feature>
<evidence type="ECO:0000256" key="1">
    <source>
        <dbReference type="SAM" id="Coils"/>
    </source>
</evidence>
<dbReference type="Proteomes" id="UP000631114">
    <property type="component" value="Unassembled WGS sequence"/>
</dbReference>
<proteinExistence type="predicted"/>
<feature type="region of interest" description="Disordered" evidence="2">
    <location>
        <begin position="720"/>
        <end position="740"/>
    </location>
</feature>
<feature type="compositionally biased region" description="Basic and acidic residues" evidence="2">
    <location>
        <begin position="292"/>
        <end position="306"/>
    </location>
</feature>
<dbReference type="AlphaFoldDB" id="A0A835M962"/>
<dbReference type="PROSITE" id="PS51840">
    <property type="entry name" value="C2_NT"/>
    <property type="match status" value="1"/>
</dbReference>
<dbReference type="InterPro" id="IPR019448">
    <property type="entry name" value="NT-C2"/>
</dbReference>
<dbReference type="PANTHER" id="PTHR34452:SF7">
    <property type="entry name" value="MYOSIN HEAVY CHAIN-RELATED PROTEIN"/>
    <property type="match status" value="1"/>
</dbReference>
<feature type="compositionally biased region" description="Polar residues" evidence="2">
    <location>
        <begin position="178"/>
        <end position="195"/>
    </location>
</feature>
<evidence type="ECO:0000313" key="5">
    <source>
        <dbReference type="Proteomes" id="UP000631114"/>
    </source>
</evidence>